<dbReference type="Proteomes" id="UP000231901">
    <property type="component" value="Chromosome"/>
</dbReference>
<keyword evidence="1" id="KW-1133">Transmembrane helix</keyword>
<evidence type="ECO:0000256" key="1">
    <source>
        <dbReference type="SAM" id="Phobius"/>
    </source>
</evidence>
<dbReference type="GeneID" id="66563202"/>
<feature type="transmembrane region" description="Helical" evidence="1">
    <location>
        <begin position="55"/>
        <end position="79"/>
    </location>
</feature>
<dbReference type="AlphaFoldDB" id="A0A2K8QHE7"/>
<proteinExistence type="predicted"/>
<keyword evidence="1" id="KW-0472">Membrane</keyword>
<evidence type="ECO:0000313" key="3">
    <source>
        <dbReference type="Proteomes" id="UP000231901"/>
    </source>
</evidence>
<accession>A0A2K8QHE7</accession>
<keyword evidence="1" id="KW-0812">Transmembrane</keyword>
<dbReference type="RefSeq" id="WP_100848799.1">
    <property type="nucleotide sequence ID" value="NZ_BMJF01000018.1"/>
</dbReference>
<keyword evidence="3" id="KW-1185">Reference proteome</keyword>
<sequence length="94" mass="11138">MTTFTRRALKSILFIILFFLSVRYVHTYPVPMTKDQVTLLFRLSDALSIRDPEDLYISAMMVIEFITAILAYLLIIKLWRYYHTSRSTRQPSSK</sequence>
<dbReference type="KEGG" id="dfn:CVE23_02455"/>
<reference evidence="3" key="1">
    <citation type="journal article" date="2018" name="Genome Announc.">
        <title>Complete genome sequence of a Dickeya fangzhongdai type strain causing bleeding canker of pear tree trunks.</title>
        <authorList>
            <person name="Zhao Y."/>
            <person name="Tian Y."/>
            <person name="Li X."/>
            <person name="Hu B."/>
        </authorList>
    </citation>
    <scope>NUCLEOTIDE SEQUENCE [LARGE SCALE GENOMIC DNA]</scope>
    <source>
        <strain evidence="3">DSM 101947</strain>
    </source>
</reference>
<gene>
    <name evidence="2" type="ORF">CVE23_02455</name>
</gene>
<dbReference type="EMBL" id="CP025003">
    <property type="protein sequence ID" value="ATZ92937.1"/>
    <property type="molecule type" value="Genomic_DNA"/>
</dbReference>
<evidence type="ECO:0000313" key="2">
    <source>
        <dbReference type="EMBL" id="ATZ92937.1"/>
    </source>
</evidence>
<name>A0A2K8QHE7_9GAMM</name>
<organism evidence="2 3">
    <name type="scientific">Dickeya fangzhongdai</name>
    <dbReference type="NCBI Taxonomy" id="1778540"/>
    <lineage>
        <taxon>Bacteria</taxon>
        <taxon>Pseudomonadati</taxon>
        <taxon>Pseudomonadota</taxon>
        <taxon>Gammaproteobacteria</taxon>
        <taxon>Enterobacterales</taxon>
        <taxon>Pectobacteriaceae</taxon>
        <taxon>Dickeya</taxon>
    </lineage>
</organism>
<protein>
    <submittedName>
        <fullName evidence="2">Uncharacterized protein</fullName>
    </submittedName>
</protein>